<dbReference type="PANTHER" id="PTHR12802">
    <property type="entry name" value="SWI/SNF COMPLEX-RELATED"/>
    <property type="match status" value="1"/>
</dbReference>
<dbReference type="GO" id="GO:0005634">
    <property type="term" value="C:nucleus"/>
    <property type="evidence" value="ECO:0007669"/>
    <property type="project" value="UniProtKB-SubCell"/>
</dbReference>
<dbReference type="InterPro" id="IPR001005">
    <property type="entry name" value="SANT/Myb"/>
</dbReference>
<dbReference type="GO" id="GO:0010468">
    <property type="term" value="P:regulation of gene expression"/>
    <property type="evidence" value="ECO:0007669"/>
    <property type="project" value="UniProtKB-ARBA"/>
</dbReference>
<dbReference type="Proteomes" id="UP001327560">
    <property type="component" value="Chromosome 6"/>
</dbReference>
<dbReference type="InterPro" id="IPR006447">
    <property type="entry name" value="Myb_dom_plants"/>
</dbReference>
<dbReference type="Pfam" id="PF00249">
    <property type="entry name" value="Myb_DNA-binding"/>
    <property type="match status" value="1"/>
</dbReference>
<evidence type="ECO:0000313" key="10">
    <source>
        <dbReference type="EMBL" id="WOL09756.1"/>
    </source>
</evidence>
<feature type="compositionally biased region" description="Polar residues" evidence="6">
    <location>
        <begin position="188"/>
        <end position="202"/>
    </location>
</feature>
<evidence type="ECO:0000259" key="7">
    <source>
        <dbReference type="PROSITE" id="PS50090"/>
    </source>
</evidence>
<keyword evidence="3" id="KW-0238">DNA-binding</keyword>
<gene>
    <name evidence="10" type="ORF">Cni_G18509</name>
</gene>
<protein>
    <submittedName>
        <fullName evidence="10">Protein REVEILLE 1-like isoform X1</fullName>
    </submittedName>
</protein>
<evidence type="ECO:0000256" key="1">
    <source>
        <dbReference type="ARBA" id="ARBA00004123"/>
    </source>
</evidence>
<dbReference type="CDD" id="cd00167">
    <property type="entry name" value="SANT"/>
    <property type="match status" value="1"/>
</dbReference>
<organism evidence="10 11">
    <name type="scientific">Canna indica</name>
    <name type="common">Indian-shot</name>
    <dbReference type="NCBI Taxonomy" id="4628"/>
    <lineage>
        <taxon>Eukaryota</taxon>
        <taxon>Viridiplantae</taxon>
        <taxon>Streptophyta</taxon>
        <taxon>Embryophyta</taxon>
        <taxon>Tracheophyta</taxon>
        <taxon>Spermatophyta</taxon>
        <taxon>Magnoliopsida</taxon>
        <taxon>Liliopsida</taxon>
        <taxon>Zingiberales</taxon>
        <taxon>Cannaceae</taxon>
        <taxon>Canna</taxon>
    </lineage>
</organism>
<dbReference type="SUPFAM" id="SSF46689">
    <property type="entry name" value="Homeodomain-like"/>
    <property type="match status" value="1"/>
</dbReference>
<evidence type="ECO:0000259" key="9">
    <source>
        <dbReference type="PROSITE" id="PS51294"/>
    </source>
</evidence>
<dbReference type="EMBL" id="CP136895">
    <property type="protein sequence ID" value="WOL09756.1"/>
    <property type="molecule type" value="Genomic_DNA"/>
</dbReference>
<dbReference type="Gene3D" id="1.10.10.60">
    <property type="entry name" value="Homeodomain-like"/>
    <property type="match status" value="1"/>
</dbReference>
<comment type="subcellular location">
    <subcellularLocation>
        <location evidence="1">Nucleus</location>
    </subcellularLocation>
</comment>
<dbReference type="InterPro" id="IPR017884">
    <property type="entry name" value="SANT_dom"/>
</dbReference>
<keyword evidence="4" id="KW-0804">Transcription</keyword>
<keyword evidence="5" id="KW-0539">Nucleus</keyword>
<evidence type="ECO:0000256" key="3">
    <source>
        <dbReference type="ARBA" id="ARBA00023125"/>
    </source>
</evidence>
<dbReference type="FunFam" id="1.10.10.60:FF:000023">
    <property type="entry name" value="protein REVEILLE 6 isoform X1"/>
    <property type="match status" value="1"/>
</dbReference>
<dbReference type="GO" id="GO:0003677">
    <property type="term" value="F:DNA binding"/>
    <property type="evidence" value="ECO:0007669"/>
    <property type="project" value="UniProtKB-KW"/>
</dbReference>
<evidence type="ECO:0000256" key="4">
    <source>
        <dbReference type="ARBA" id="ARBA00023163"/>
    </source>
</evidence>
<evidence type="ECO:0000256" key="6">
    <source>
        <dbReference type="SAM" id="MobiDB-lite"/>
    </source>
</evidence>
<feature type="domain" description="Myb-like" evidence="7">
    <location>
        <begin position="56"/>
        <end position="106"/>
    </location>
</feature>
<feature type="compositionally biased region" description="Polar residues" evidence="6">
    <location>
        <begin position="389"/>
        <end position="399"/>
    </location>
</feature>
<keyword evidence="11" id="KW-1185">Reference proteome</keyword>
<proteinExistence type="predicted"/>
<feature type="region of interest" description="Disordered" evidence="6">
    <location>
        <begin position="364"/>
        <end position="400"/>
    </location>
</feature>
<evidence type="ECO:0000313" key="11">
    <source>
        <dbReference type="Proteomes" id="UP001327560"/>
    </source>
</evidence>
<dbReference type="PROSITE" id="PS51294">
    <property type="entry name" value="HTH_MYB"/>
    <property type="match status" value="1"/>
</dbReference>
<evidence type="ECO:0000256" key="2">
    <source>
        <dbReference type="ARBA" id="ARBA00023015"/>
    </source>
</evidence>
<sequence length="418" mass="46754">MRQQFIGAMEGQEEQEESAVWDPLSQMPVDGKAKSTSKVEMNSFVEGVHRVRKPYTITKQRERWTDEEHDKFVEALLMYGRDWRRIEEHVGTKTTIQIRSHAQKFFSKVDRGIGIVDSSGNSKAIQIPPPRPKRKPMHPYPRKLSNLPTNGTPPKQLKRPPPPTFCEQESGSPTSVLSAAGSEILGSIFSNSPNGSLTSANSNDHDDGEQSPTILTIQQDDELLPFVVSGNPPRVIGRQSFKMSTSNEKGQTKTPSIKLFGRVIEVADSNKSLAFDEDVAPPPAVDIIVDLQENKAPNWHFNAVFDLQSKSQINERNSSPLPVGPLIDCFRVEDNSGELLLLPPIWCSMYGNLPVQKVHLQPQNHPRSLIKPIRNQEDEEQESRKLRSITASESGSGSCNKRFVSYKRCAVESEVQHS</sequence>
<feature type="region of interest" description="Disordered" evidence="6">
    <location>
        <begin position="188"/>
        <end position="211"/>
    </location>
</feature>
<dbReference type="AlphaFoldDB" id="A0AAQ3QEE8"/>
<feature type="domain" description="SANT" evidence="8">
    <location>
        <begin position="59"/>
        <end position="110"/>
    </location>
</feature>
<evidence type="ECO:0000256" key="5">
    <source>
        <dbReference type="ARBA" id="ARBA00023242"/>
    </source>
</evidence>
<dbReference type="InterPro" id="IPR009057">
    <property type="entry name" value="Homeodomain-like_sf"/>
</dbReference>
<feature type="compositionally biased region" description="Basic residues" evidence="6">
    <location>
        <begin position="131"/>
        <end position="141"/>
    </location>
</feature>
<accession>A0AAQ3QEE8</accession>
<feature type="domain" description="HTH myb-type" evidence="9">
    <location>
        <begin position="56"/>
        <end position="110"/>
    </location>
</feature>
<dbReference type="InterPro" id="IPR017930">
    <property type="entry name" value="Myb_dom"/>
</dbReference>
<dbReference type="PROSITE" id="PS51293">
    <property type="entry name" value="SANT"/>
    <property type="match status" value="1"/>
</dbReference>
<dbReference type="NCBIfam" id="TIGR01557">
    <property type="entry name" value="myb_SHAQKYF"/>
    <property type="match status" value="1"/>
</dbReference>
<keyword evidence="2" id="KW-0805">Transcription regulation</keyword>
<feature type="region of interest" description="Disordered" evidence="6">
    <location>
        <begin position="117"/>
        <end position="175"/>
    </location>
</feature>
<feature type="region of interest" description="Disordered" evidence="6">
    <location>
        <begin position="1"/>
        <end position="35"/>
    </location>
</feature>
<evidence type="ECO:0000259" key="8">
    <source>
        <dbReference type="PROSITE" id="PS51293"/>
    </source>
</evidence>
<dbReference type="PANTHER" id="PTHR12802:SF155">
    <property type="entry name" value="DEUBIQUITINASE MYSM1"/>
    <property type="match status" value="1"/>
</dbReference>
<dbReference type="SMART" id="SM00717">
    <property type="entry name" value="SANT"/>
    <property type="match status" value="1"/>
</dbReference>
<reference evidence="10 11" key="1">
    <citation type="submission" date="2023-10" db="EMBL/GenBank/DDBJ databases">
        <title>Chromosome-scale genome assembly provides insights into flower coloration mechanisms of Canna indica.</title>
        <authorList>
            <person name="Li C."/>
        </authorList>
    </citation>
    <scope>NUCLEOTIDE SEQUENCE [LARGE SCALE GENOMIC DNA]</scope>
    <source>
        <tissue evidence="10">Flower</tissue>
    </source>
</reference>
<dbReference type="PROSITE" id="PS50090">
    <property type="entry name" value="MYB_LIKE"/>
    <property type="match status" value="1"/>
</dbReference>
<name>A0AAQ3QEE8_9LILI</name>